<keyword evidence="1" id="KW-0472">Membrane</keyword>
<keyword evidence="1" id="KW-0812">Transmembrane</keyword>
<evidence type="ECO:0000313" key="2">
    <source>
        <dbReference type="EMBL" id="KKU89831.1"/>
    </source>
</evidence>
<sequence length="133" mass="14612">MEILKKPVIILLATVLALFVGVVLWMNLTPGYFQYGVCGYVGYYTSEEVEIMRNWQTRCRLPSEFERLKAQALIQLAKLDFNRGSVGSSAGKFCGGIAANLPENQCPSGYRCQLDGNHPDAGGHCVKSGLFGF</sequence>
<dbReference type="Proteomes" id="UP000034403">
    <property type="component" value="Unassembled WGS sequence"/>
</dbReference>
<organism evidence="2 3">
    <name type="scientific">Candidatus Yanofskybacteria bacterium GW2011_GWA1_48_10</name>
    <dbReference type="NCBI Taxonomy" id="1619022"/>
    <lineage>
        <taxon>Bacteria</taxon>
        <taxon>Candidatus Yanofskyibacteriota</taxon>
    </lineage>
</organism>
<evidence type="ECO:0000313" key="3">
    <source>
        <dbReference type="Proteomes" id="UP000034403"/>
    </source>
</evidence>
<accession>A0A0G1U6U8</accession>
<evidence type="ECO:0000256" key="1">
    <source>
        <dbReference type="SAM" id="Phobius"/>
    </source>
</evidence>
<feature type="transmembrane region" description="Helical" evidence="1">
    <location>
        <begin position="7"/>
        <end position="28"/>
    </location>
</feature>
<name>A0A0G1U6U8_9BACT</name>
<dbReference type="AlphaFoldDB" id="A0A0G1U6U8"/>
<keyword evidence="1" id="KW-1133">Transmembrane helix</keyword>
<protein>
    <submittedName>
        <fullName evidence="2">Uncharacterized protein</fullName>
    </submittedName>
</protein>
<dbReference type="EMBL" id="LCPC01000004">
    <property type="protein sequence ID" value="KKU89831.1"/>
    <property type="molecule type" value="Genomic_DNA"/>
</dbReference>
<comment type="caution">
    <text evidence="2">The sequence shown here is derived from an EMBL/GenBank/DDBJ whole genome shotgun (WGS) entry which is preliminary data.</text>
</comment>
<proteinExistence type="predicted"/>
<gene>
    <name evidence="2" type="ORF">UY20_C0004G0013</name>
</gene>
<reference evidence="2 3" key="1">
    <citation type="journal article" date="2015" name="Nature">
        <title>rRNA introns, odd ribosomes, and small enigmatic genomes across a large radiation of phyla.</title>
        <authorList>
            <person name="Brown C.T."/>
            <person name="Hug L.A."/>
            <person name="Thomas B.C."/>
            <person name="Sharon I."/>
            <person name="Castelle C.J."/>
            <person name="Singh A."/>
            <person name="Wilkins M.J."/>
            <person name="Williams K.H."/>
            <person name="Banfield J.F."/>
        </authorList>
    </citation>
    <scope>NUCLEOTIDE SEQUENCE [LARGE SCALE GENOMIC DNA]</scope>
</reference>